<protein>
    <recommendedName>
        <fullName evidence="9">Glycosyltransferase-like protein LARGE2</fullName>
    </recommendedName>
</protein>
<dbReference type="Pfam" id="PF13896">
    <property type="entry name" value="Glyco_transf_49"/>
    <property type="match status" value="1"/>
</dbReference>
<reference evidence="7" key="1">
    <citation type="submission" date="2010-02" db="EMBL/GenBank/DDBJ databases">
        <title>Sequencing and annotation of the Blastocystis hominis genome.</title>
        <authorList>
            <person name="Wincker P."/>
        </authorList>
    </citation>
    <scope>NUCLEOTIDE SEQUENCE</scope>
    <source>
        <strain evidence="7">Singapore isolate B</strain>
    </source>
</reference>
<name>D8LWS0_BLAHO</name>
<dbReference type="GO" id="GO:0016020">
    <property type="term" value="C:membrane"/>
    <property type="evidence" value="ECO:0007669"/>
    <property type="project" value="UniProtKB-SubCell"/>
</dbReference>
<evidence type="ECO:0008006" key="9">
    <source>
        <dbReference type="Google" id="ProtNLM"/>
    </source>
</evidence>
<dbReference type="OMA" id="KGHSATN"/>
<keyword evidence="3" id="KW-0735">Signal-anchor</keyword>
<evidence type="ECO:0000256" key="3">
    <source>
        <dbReference type="ARBA" id="ARBA00022968"/>
    </source>
</evidence>
<dbReference type="GO" id="GO:0015020">
    <property type="term" value="F:glucuronosyltransferase activity"/>
    <property type="evidence" value="ECO:0007669"/>
    <property type="project" value="TreeGrafter"/>
</dbReference>
<dbReference type="EMBL" id="FN668638">
    <property type="protein sequence ID" value="CBK20259.2"/>
    <property type="molecule type" value="Genomic_DNA"/>
</dbReference>
<dbReference type="Proteomes" id="UP000008312">
    <property type="component" value="Unassembled WGS sequence"/>
</dbReference>
<evidence type="ECO:0000256" key="1">
    <source>
        <dbReference type="ARBA" id="ARBA00004606"/>
    </source>
</evidence>
<dbReference type="PANTHER" id="PTHR12270">
    <property type="entry name" value="GLYCOSYLTRANSFERASE-RELATED"/>
    <property type="match status" value="1"/>
</dbReference>
<dbReference type="PANTHER" id="PTHR12270:SF52">
    <property type="entry name" value="GLYCOSYLTRANSFERASE-LIKE PROTEIN GNT13-RELATED"/>
    <property type="match status" value="1"/>
</dbReference>
<proteinExistence type="predicted"/>
<evidence type="ECO:0000256" key="6">
    <source>
        <dbReference type="ARBA" id="ARBA00023180"/>
    </source>
</evidence>
<evidence type="ECO:0000313" key="7">
    <source>
        <dbReference type="EMBL" id="CBK20259.2"/>
    </source>
</evidence>
<accession>D8LWS0</accession>
<evidence type="ECO:0000256" key="2">
    <source>
        <dbReference type="ARBA" id="ARBA00022692"/>
    </source>
</evidence>
<keyword evidence="5" id="KW-0472">Membrane</keyword>
<organism evidence="7">
    <name type="scientific">Blastocystis hominis</name>
    <dbReference type="NCBI Taxonomy" id="12968"/>
    <lineage>
        <taxon>Eukaryota</taxon>
        <taxon>Sar</taxon>
        <taxon>Stramenopiles</taxon>
        <taxon>Bigyra</taxon>
        <taxon>Opalozoa</taxon>
        <taxon>Opalinata</taxon>
        <taxon>Blastocystidae</taxon>
        <taxon>Blastocystis</taxon>
    </lineage>
</organism>
<evidence type="ECO:0000256" key="5">
    <source>
        <dbReference type="ARBA" id="ARBA00023136"/>
    </source>
</evidence>
<keyword evidence="4" id="KW-1133">Transmembrane helix</keyword>
<dbReference type="InParanoid" id="D8LWS0"/>
<keyword evidence="6" id="KW-0325">Glycoprotein</keyword>
<dbReference type="AlphaFoldDB" id="D8LWS0"/>
<keyword evidence="8" id="KW-1185">Reference proteome</keyword>
<dbReference type="GO" id="GO:0035269">
    <property type="term" value="P:protein O-linked glycosylation via mannose"/>
    <property type="evidence" value="ECO:0007669"/>
    <property type="project" value="TreeGrafter"/>
</dbReference>
<comment type="subcellular location">
    <subcellularLocation>
        <location evidence="1">Membrane</location>
        <topology evidence="1">Single-pass type II membrane protein</topology>
    </subcellularLocation>
</comment>
<dbReference type="OrthoDB" id="205012at2759"/>
<evidence type="ECO:0000313" key="8">
    <source>
        <dbReference type="Proteomes" id="UP000008312"/>
    </source>
</evidence>
<sequence length="322" mass="37450">MTTPTSSAPTSQVHDVTFTSQGTTVRYYYFPILLQRWTGPLSITLCLKPEEVSDINDQLAADNFDSRLSIVQYVATNPGIYPINKLRNLAIRNVKTDHFWLTDLDMWPSQGLYEAILRLPNSALQDEVLAIIVPAFEIHASSCSTFQACTDLPILPQFPNTKRELNRCISTRRCSTFRPWDQLHDYHFPEWYRESYTAELTPVRCFKGNTQEPYVVVKKSPFLPSFDERFVNYAYNKVQWLEHLRYRGYVFSILTDGFAVDVPHPFSALRKKFMSVRETTKQTLNKEMYDQFLAELRRNETDKSIVKYCKQNNNSTLCSTNK</sequence>
<dbReference type="RefSeq" id="XP_012894307.1">
    <property type="nucleotide sequence ID" value="XM_013038853.1"/>
</dbReference>
<evidence type="ECO:0000256" key="4">
    <source>
        <dbReference type="ARBA" id="ARBA00022989"/>
    </source>
</evidence>
<dbReference type="GeneID" id="24917925"/>
<dbReference type="InterPro" id="IPR051292">
    <property type="entry name" value="Xyl/GlcA_transferase"/>
</dbReference>
<gene>
    <name evidence="7" type="ORF">GSBLH_T00000623001</name>
</gene>
<dbReference type="GO" id="GO:0042285">
    <property type="term" value="F:xylosyltransferase activity"/>
    <property type="evidence" value="ECO:0007669"/>
    <property type="project" value="TreeGrafter"/>
</dbReference>
<keyword evidence="2" id="KW-0812">Transmembrane</keyword>